<sequence>MPSITVQSSCLILLFAALLLPLYAAAEDSPVCEGAGLFAMAGAIYRDKHFSFEEADRAVIEHAHNADSDELRFARFYSASGYKSSLTPDAAYIWAKAHCLRVMHKAAEHSGS</sequence>
<keyword evidence="3" id="KW-1185">Reference proteome</keyword>
<reference evidence="3" key="1">
    <citation type="submission" date="2016-10" db="EMBL/GenBank/DDBJ databases">
        <authorList>
            <person name="Varghese N."/>
            <person name="Submissions S."/>
        </authorList>
    </citation>
    <scope>NUCLEOTIDE SEQUENCE [LARGE SCALE GENOMIC DNA]</scope>
    <source>
        <strain evidence="3">CCM 7469</strain>
    </source>
</reference>
<evidence type="ECO:0000313" key="3">
    <source>
        <dbReference type="Proteomes" id="UP000199636"/>
    </source>
</evidence>
<evidence type="ECO:0000313" key="2">
    <source>
        <dbReference type="EMBL" id="SDI14500.1"/>
    </source>
</evidence>
<dbReference type="EMBL" id="FNDS01000006">
    <property type="protein sequence ID" value="SDI14500.1"/>
    <property type="molecule type" value="Genomic_DNA"/>
</dbReference>
<keyword evidence="1" id="KW-0732">Signal</keyword>
<organism evidence="2 3">
    <name type="scientific">Pseudomonas panipatensis</name>
    <dbReference type="NCBI Taxonomy" id="428992"/>
    <lineage>
        <taxon>Bacteria</taxon>
        <taxon>Pseudomonadati</taxon>
        <taxon>Pseudomonadota</taxon>
        <taxon>Gammaproteobacteria</taxon>
        <taxon>Pseudomonadales</taxon>
        <taxon>Pseudomonadaceae</taxon>
        <taxon>Pseudomonas</taxon>
    </lineage>
</organism>
<protein>
    <submittedName>
        <fullName evidence="2">Uncharacterized protein</fullName>
    </submittedName>
</protein>
<gene>
    <name evidence="2" type="ORF">SAMN05216272_10659</name>
</gene>
<dbReference type="Proteomes" id="UP000199636">
    <property type="component" value="Unassembled WGS sequence"/>
</dbReference>
<dbReference type="AlphaFoldDB" id="A0A1G8I7C9"/>
<name>A0A1G8I7C9_9PSED</name>
<feature type="signal peptide" evidence="1">
    <location>
        <begin position="1"/>
        <end position="26"/>
    </location>
</feature>
<dbReference type="RefSeq" id="WP_090263489.1">
    <property type="nucleotide sequence ID" value="NZ_FNDS01000006.1"/>
</dbReference>
<feature type="chain" id="PRO_5011672673" evidence="1">
    <location>
        <begin position="27"/>
        <end position="112"/>
    </location>
</feature>
<proteinExistence type="predicted"/>
<accession>A0A1G8I7C9</accession>
<evidence type="ECO:0000256" key="1">
    <source>
        <dbReference type="SAM" id="SignalP"/>
    </source>
</evidence>